<protein>
    <submittedName>
        <fullName evidence="2">PepSY domain-containing protein</fullName>
    </submittedName>
</protein>
<dbReference type="PANTHER" id="PTHR34219:SF4">
    <property type="entry name" value="PEPSY DOMAIN-CONTAINING PROTEIN"/>
    <property type="match status" value="1"/>
</dbReference>
<dbReference type="PANTHER" id="PTHR34219">
    <property type="entry name" value="IRON-REGULATED INNER MEMBRANE PROTEIN-RELATED"/>
    <property type="match status" value="1"/>
</dbReference>
<feature type="transmembrane region" description="Helical" evidence="1">
    <location>
        <begin position="473"/>
        <end position="496"/>
    </location>
</feature>
<feature type="transmembrane region" description="Helical" evidence="1">
    <location>
        <begin position="417"/>
        <end position="434"/>
    </location>
</feature>
<keyword evidence="1" id="KW-1133">Transmembrane helix</keyword>
<feature type="transmembrane region" description="Helical" evidence="1">
    <location>
        <begin position="339"/>
        <end position="360"/>
    </location>
</feature>
<feature type="transmembrane region" description="Helical" evidence="1">
    <location>
        <begin position="12"/>
        <end position="36"/>
    </location>
</feature>
<accession>A0A5C1YRP5</accession>
<sequence length="518" mass="57334">MDQDFRRSMGWLHTWAGVVLGCFLFAIFWMGTLSVFDSEIDQWMKPATRIAPAQQTLPLETFRPFLEEAAAHKAAFWNVSFPNDRQSVAEVRYRIGRKSISHDIDPHTGQVLPEAGTLGASGFIFPFHYTLELRFMGLGEWLVGLSSMAMLALCVTGVIIHRKLFADFFTFRPDKKARRVLLDVHNISGVLGLPFCLVITFSGLAILGVTYFPSGVNALYDNPRSYFNEVNSLGFLAGKPGKPDNTKSALNDMEATARQLWGGTQPGLVLVARPGAANARVAFFRESEQQVVMDRAIVAFDAVTGKIVSQSSTVRPIIRVQHFLSGLHFVHFHHWLLRWLYFVLGLGGCTLIATGFLFWLDSRRKKQGATFGFRLVEGLSAGAVTGIILATLAFFVANRLLPPGARCWGLDRSALEVWSFYAVWLVAFVHGWVWPRKVWGVQSAAISLLAVLAVVLNWVTTGDHLARTLLHRWLWPVGGMDMVLLLGAGLALLAAVRLSRKARQQSGAALPVSVRKAA</sequence>
<dbReference type="OrthoDB" id="9776609at2"/>
<reference evidence="2 3" key="1">
    <citation type="submission" date="2019-09" db="EMBL/GenBank/DDBJ databases">
        <title>Genome sequencing of strain KACC 21233.</title>
        <authorList>
            <person name="Heo J."/>
            <person name="Kim S.-J."/>
            <person name="Kim J.-S."/>
            <person name="Hong S.-B."/>
            <person name="Kwon S.-W."/>
        </authorList>
    </citation>
    <scope>NUCLEOTIDE SEQUENCE [LARGE SCALE GENOMIC DNA]</scope>
    <source>
        <strain evidence="2 3">KACC 21233</strain>
    </source>
</reference>
<evidence type="ECO:0000256" key="1">
    <source>
        <dbReference type="SAM" id="Phobius"/>
    </source>
</evidence>
<keyword evidence="3" id="KW-1185">Reference proteome</keyword>
<dbReference type="EMBL" id="CP043506">
    <property type="protein sequence ID" value="QEO17482.1"/>
    <property type="molecule type" value="Genomic_DNA"/>
</dbReference>
<evidence type="ECO:0000313" key="3">
    <source>
        <dbReference type="Proteomes" id="UP000324536"/>
    </source>
</evidence>
<name>A0A5C1YRP5_9PROT</name>
<feature type="transmembrane region" description="Helical" evidence="1">
    <location>
        <begin position="180"/>
        <end position="212"/>
    </location>
</feature>
<dbReference type="Pfam" id="PF03929">
    <property type="entry name" value="PepSY_TM"/>
    <property type="match status" value="1"/>
</dbReference>
<evidence type="ECO:0000313" key="2">
    <source>
        <dbReference type="EMBL" id="QEO17482.1"/>
    </source>
</evidence>
<dbReference type="AlphaFoldDB" id="A0A5C1YRP5"/>
<feature type="transmembrane region" description="Helical" evidence="1">
    <location>
        <begin position="141"/>
        <end position="160"/>
    </location>
</feature>
<dbReference type="Proteomes" id="UP000324536">
    <property type="component" value="Chromosome"/>
</dbReference>
<gene>
    <name evidence="2" type="ORF">FLP30_06930</name>
</gene>
<proteinExistence type="predicted"/>
<dbReference type="KEGG" id="acek:FLP30_06930"/>
<feature type="transmembrane region" description="Helical" evidence="1">
    <location>
        <begin position="441"/>
        <end position="461"/>
    </location>
</feature>
<dbReference type="RefSeq" id="WP_149279160.1">
    <property type="nucleotide sequence ID" value="NZ_CP043506.1"/>
</dbReference>
<dbReference type="PROSITE" id="PS51257">
    <property type="entry name" value="PROKAR_LIPOPROTEIN"/>
    <property type="match status" value="1"/>
</dbReference>
<dbReference type="InterPro" id="IPR005625">
    <property type="entry name" value="PepSY-ass_TM"/>
</dbReference>
<keyword evidence="1" id="KW-0812">Transmembrane</keyword>
<feature type="transmembrane region" description="Helical" evidence="1">
    <location>
        <begin position="372"/>
        <end position="397"/>
    </location>
</feature>
<keyword evidence="1" id="KW-0472">Membrane</keyword>
<organism evidence="2 3">
    <name type="scientific">Acetobacter vaccinii</name>
    <dbReference type="NCBI Taxonomy" id="2592655"/>
    <lineage>
        <taxon>Bacteria</taxon>
        <taxon>Pseudomonadati</taxon>
        <taxon>Pseudomonadota</taxon>
        <taxon>Alphaproteobacteria</taxon>
        <taxon>Acetobacterales</taxon>
        <taxon>Acetobacteraceae</taxon>
        <taxon>Acetobacter</taxon>
    </lineage>
</organism>